<dbReference type="Proteomes" id="UP001500902">
    <property type="component" value="Unassembled WGS sequence"/>
</dbReference>
<reference evidence="2" key="1">
    <citation type="journal article" date="2019" name="Int. J. Syst. Evol. Microbiol.">
        <title>The Global Catalogue of Microorganisms (GCM) 10K type strain sequencing project: providing services to taxonomists for standard genome sequencing and annotation.</title>
        <authorList>
            <consortium name="The Broad Institute Genomics Platform"/>
            <consortium name="The Broad Institute Genome Sequencing Center for Infectious Disease"/>
            <person name="Wu L."/>
            <person name="Ma J."/>
        </authorList>
    </citation>
    <scope>NUCLEOTIDE SEQUENCE [LARGE SCALE GENOMIC DNA]</scope>
    <source>
        <strain evidence="2">JCM 16904</strain>
    </source>
</reference>
<evidence type="ECO:0000313" key="1">
    <source>
        <dbReference type="EMBL" id="GAA3663679.1"/>
    </source>
</evidence>
<keyword evidence="2" id="KW-1185">Reference proteome</keyword>
<evidence type="ECO:0000313" key="2">
    <source>
        <dbReference type="Proteomes" id="UP001500902"/>
    </source>
</evidence>
<proteinExistence type="predicted"/>
<sequence length="388" mass="42329">MSREGAEHALRARADERDRISGDLLDLESHTTFQVLKDASLRGETHRRWSSAQESLAGLWSLYDAYRAVLREAERVRGAHRRPGADELARLTELLSGASVVVRAAAKPVEQRSLLPQADELLTLDEAVTRMDTAFQEVTGALNDIDAVWGSVLPRLDGADADLRLIGELERELGESAGLDAQEAELRRMRAAVVADPLGPSVEPDLDRVARLLASSRAEAELAIVVRNEYARRRENLAAALDRVRAAESETRLAHGAVVVKIALPPQAQPRSRVEALSTELDALDASADPWVSRARRLAALEDDARRAAEQARATATALYGLLGRRDELRGRLGACQAMAARKGLAEDPAAGELYERARALLWTAPCDLTRAATAVEDYRRAIHGGTR</sequence>
<gene>
    <name evidence="1" type="ORF">GCM10022224_029570</name>
</gene>
<comment type="caution">
    <text evidence="1">The sequence shown here is derived from an EMBL/GenBank/DDBJ whole genome shotgun (WGS) entry which is preliminary data.</text>
</comment>
<organism evidence="1 2">
    <name type="scientific">Nonomuraea antimicrobica</name>
    <dbReference type="NCBI Taxonomy" id="561173"/>
    <lineage>
        <taxon>Bacteria</taxon>
        <taxon>Bacillati</taxon>
        <taxon>Actinomycetota</taxon>
        <taxon>Actinomycetes</taxon>
        <taxon>Streptosporangiales</taxon>
        <taxon>Streptosporangiaceae</taxon>
        <taxon>Nonomuraea</taxon>
    </lineage>
</organism>
<dbReference type="RefSeq" id="WP_344877193.1">
    <property type="nucleotide sequence ID" value="NZ_BAAAZP010000052.1"/>
</dbReference>
<accession>A0ABP7BKP1</accession>
<dbReference type="EMBL" id="BAAAZP010000052">
    <property type="protein sequence ID" value="GAA3663679.1"/>
    <property type="molecule type" value="Genomic_DNA"/>
</dbReference>
<protein>
    <submittedName>
        <fullName evidence="1">Uncharacterized protein</fullName>
    </submittedName>
</protein>
<name>A0ABP7BKP1_9ACTN</name>